<evidence type="ECO:0000256" key="1">
    <source>
        <dbReference type="ARBA" id="ARBA00007447"/>
    </source>
</evidence>
<dbReference type="InterPro" id="IPR001461">
    <property type="entry name" value="Aspartic_peptidase_A1"/>
</dbReference>
<dbReference type="PRINTS" id="PR00792">
    <property type="entry name" value="PEPSIN"/>
</dbReference>
<evidence type="ECO:0000313" key="4">
    <source>
        <dbReference type="EMBL" id="KIK10276.1"/>
    </source>
</evidence>
<dbReference type="PANTHER" id="PTHR47966:SF74">
    <property type="entry name" value="AGR407CP"/>
    <property type="match status" value="1"/>
</dbReference>
<dbReference type="OrthoDB" id="771136at2759"/>
<sequence>MWRLYVVLLQLVAFSNFVRATTEVYAGLRHKLTPRSNPITIPIHVQYSREVGDNGTVGAGWAEVASSKDQQSYFAIIKAGAINFKVALDTASSDLWLVSSACNTDTCRQVPRYPLSYQSPTFLQVNSNMTSFNASYADGTFASGFLARESIELANLTVPNQPFGMVTNSNVSLTDKASGIMGLGFPRLSSIANSTLNSTSFFANLSQQGLLEYPLFAFSLTRNFSGSLSIGAVDASVVANASQIGWNKVATFPPFGSESNISSYLQWAIPLSSFSVNGTQLTPQPTYPEIRESSLALFDIGTSGIYGPYQDVTRLYSLINGARLVDSSGQWAIPCNTLAPISFTFGSRNYTLQPSDYMIGPTTGSPDLCLSWPRALPPSSDGIDWQMGSPFLRTVYSIFSFGINNQEPPLVGLYPLQQPSNSTNTTQSSNSISSFFSANSATVTTTLPNVLLATPTYSTPPYALNSSLSAPIGAIVSSGLATSTYSALFGQQTSLLNTSALPTISPTPTIFTYVLTDAVGAVTTSVSTRVAAITLGLPPGWSAASSLRSSSMTILGTLVAFLWMLDTIL</sequence>
<feature type="domain" description="Peptidase A1" evidence="3">
    <location>
        <begin position="73"/>
        <end position="411"/>
    </location>
</feature>
<evidence type="ECO:0000313" key="5">
    <source>
        <dbReference type="Proteomes" id="UP000054477"/>
    </source>
</evidence>
<name>A0A0C9XZ99_9AGAR</name>
<dbReference type="Pfam" id="PF00026">
    <property type="entry name" value="Asp"/>
    <property type="match status" value="1"/>
</dbReference>
<proteinExistence type="inferred from homology"/>
<dbReference type="PANTHER" id="PTHR47966">
    <property type="entry name" value="BETA-SITE APP-CLEAVING ENZYME, ISOFORM A-RELATED"/>
    <property type="match status" value="1"/>
</dbReference>
<protein>
    <recommendedName>
        <fullName evidence="3">Peptidase A1 domain-containing protein</fullName>
    </recommendedName>
</protein>
<dbReference type="GO" id="GO:0006508">
    <property type="term" value="P:proteolysis"/>
    <property type="evidence" value="ECO:0007669"/>
    <property type="project" value="InterPro"/>
</dbReference>
<accession>A0A0C9XZ99</accession>
<reference evidence="4 5" key="1">
    <citation type="submission" date="2014-04" db="EMBL/GenBank/DDBJ databases">
        <authorList>
            <consortium name="DOE Joint Genome Institute"/>
            <person name="Kuo A."/>
            <person name="Kohler A."/>
            <person name="Nagy L.G."/>
            <person name="Floudas D."/>
            <person name="Copeland A."/>
            <person name="Barry K.W."/>
            <person name="Cichocki N."/>
            <person name="Veneault-Fourrey C."/>
            <person name="LaButti K."/>
            <person name="Lindquist E.A."/>
            <person name="Lipzen A."/>
            <person name="Lundell T."/>
            <person name="Morin E."/>
            <person name="Murat C."/>
            <person name="Sun H."/>
            <person name="Tunlid A."/>
            <person name="Henrissat B."/>
            <person name="Grigoriev I.V."/>
            <person name="Hibbett D.S."/>
            <person name="Martin F."/>
            <person name="Nordberg H.P."/>
            <person name="Cantor M.N."/>
            <person name="Hua S.X."/>
        </authorList>
    </citation>
    <scope>NUCLEOTIDE SEQUENCE [LARGE SCALE GENOMIC DNA]</scope>
    <source>
        <strain evidence="4 5">LaAM-08-1</strain>
    </source>
</reference>
<feature type="chain" id="PRO_5002206478" description="Peptidase A1 domain-containing protein" evidence="2">
    <location>
        <begin position="21"/>
        <end position="569"/>
    </location>
</feature>
<dbReference type="GO" id="GO:0004190">
    <property type="term" value="F:aspartic-type endopeptidase activity"/>
    <property type="evidence" value="ECO:0007669"/>
    <property type="project" value="InterPro"/>
</dbReference>
<evidence type="ECO:0000256" key="2">
    <source>
        <dbReference type="SAM" id="SignalP"/>
    </source>
</evidence>
<dbReference type="InterPro" id="IPR033121">
    <property type="entry name" value="PEPTIDASE_A1"/>
</dbReference>
<dbReference type="CDD" id="cd05471">
    <property type="entry name" value="pepsin_like"/>
    <property type="match status" value="1"/>
</dbReference>
<gene>
    <name evidence="4" type="ORF">K443DRAFT_670903</name>
</gene>
<organism evidence="4 5">
    <name type="scientific">Laccaria amethystina LaAM-08-1</name>
    <dbReference type="NCBI Taxonomy" id="1095629"/>
    <lineage>
        <taxon>Eukaryota</taxon>
        <taxon>Fungi</taxon>
        <taxon>Dikarya</taxon>
        <taxon>Basidiomycota</taxon>
        <taxon>Agaricomycotina</taxon>
        <taxon>Agaricomycetes</taxon>
        <taxon>Agaricomycetidae</taxon>
        <taxon>Agaricales</taxon>
        <taxon>Agaricineae</taxon>
        <taxon>Hydnangiaceae</taxon>
        <taxon>Laccaria</taxon>
    </lineage>
</organism>
<dbReference type="EMBL" id="KN838536">
    <property type="protein sequence ID" value="KIK10276.1"/>
    <property type="molecule type" value="Genomic_DNA"/>
</dbReference>
<keyword evidence="5" id="KW-1185">Reference proteome</keyword>
<dbReference type="Gene3D" id="2.40.70.10">
    <property type="entry name" value="Acid Proteases"/>
    <property type="match status" value="2"/>
</dbReference>
<dbReference type="STRING" id="1095629.A0A0C9XZ99"/>
<dbReference type="Proteomes" id="UP000054477">
    <property type="component" value="Unassembled WGS sequence"/>
</dbReference>
<comment type="similarity">
    <text evidence="1">Belongs to the peptidase A1 family.</text>
</comment>
<dbReference type="HOGENOM" id="CLU_037038_0_0_1"/>
<reference evidence="5" key="2">
    <citation type="submission" date="2015-01" db="EMBL/GenBank/DDBJ databases">
        <title>Evolutionary Origins and Diversification of the Mycorrhizal Mutualists.</title>
        <authorList>
            <consortium name="DOE Joint Genome Institute"/>
            <consortium name="Mycorrhizal Genomics Consortium"/>
            <person name="Kohler A."/>
            <person name="Kuo A."/>
            <person name="Nagy L.G."/>
            <person name="Floudas D."/>
            <person name="Copeland A."/>
            <person name="Barry K.W."/>
            <person name="Cichocki N."/>
            <person name="Veneault-Fourrey C."/>
            <person name="LaButti K."/>
            <person name="Lindquist E.A."/>
            <person name="Lipzen A."/>
            <person name="Lundell T."/>
            <person name="Morin E."/>
            <person name="Murat C."/>
            <person name="Riley R."/>
            <person name="Ohm R."/>
            <person name="Sun H."/>
            <person name="Tunlid A."/>
            <person name="Henrissat B."/>
            <person name="Grigoriev I.V."/>
            <person name="Hibbett D.S."/>
            <person name="Martin F."/>
        </authorList>
    </citation>
    <scope>NUCLEOTIDE SEQUENCE [LARGE SCALE GENOMIC DNA]</scope>
    <source>
        <strain evidence="5">LaAM-08-1</strain>
    </source>
</reference>
<dbReference type="AlphaFoldDB" id="A0A0C9XZ99"/>
<evidence type="ECO:0000259" key="3">
    <source>
        <dbReference type="PROSITE" id="PS51767"/>
    </source>
</evidence>
<dbReference type="InterPro" id="IPR021109">
    <property type="entry name" value="Peptidase_aspartic_dom_sf"/>
</dbReference>
<dbReference type="PROSITE" id="PS51767">
    <property type="entry name" value="PEPTIDASE_A1"/>
    <property type="match status" value="1"/>
</dbReference>
<feature type="signal peptide" evidence="2">
    <location>
        <begin position="1"/>
        <end position="20"/>
    </location>
</feature>
<dbReference type="SUPFAM" id="SSF50630">
    <property type="entry name" value="Acid proteases"/>
    <property type="match status" value="1"/>
</dbReference>
<keyword evidence="2" id="KW-0732">Signal</keyword>
<dbReference type="InterPro" id="IPR034164">
    <property type="entry name" value="Pepsin-like_dom"/>
</dbReference>